<evidence type="ECO:0000313" key="5">
    <source>
        <dbReference type="EMBL" id="SEL62871.1"/>
    </source>
</evidence>
<proteinExistence type="inferred from homology"/>
<dbReference type="Proteomes" id="UP000199120">
    <property type="component" value="Unassembled WGS sequence"/>
</dbReference>
<reference evidence="6" key="1">
    <citation type="submission" date="2016-10" db="EMBL/GenBank/DDBJ databases">
        <authorList>
            <person name="Varghese N."/>
            <person name="Submissions S."/>
        </authorList>
    </citation>
    <scope>NUCLEOTIDE SEQUENCE [LARGE SCALE GENOMIC DNA]</scope>
    <source>
        <strain evidence="6">LMG 26416</strain>
    </source>
</reference>
<name>A0A1H7RRL6_9BURK</name>
<keyword evidence="2" id="KW-0732">Signal</keyword>
<evidence type="ECO:0000313" key="6">
    <source>
        <dbReference type="Proteomes" id="UP000199120"/>
    </source>
</evidence>
<dbReference type="GO" id="GO:0015627">
    <property type="term" value="C:type II protein secretion system complex"/>
    <property type="evidence" value="ECO:0007669"/>
    <property type="project" value="TreeGrafter"/>
</dbReference>
<dbReference type="EMBL" id="FOAJ01000010">
    <property type="protein sequence ID" value="SEL62871.1"/>
    <property type="molecule type" value="Genomic_DNA"/>
</dbReference>
<dbReference type="Pfam" id="PF00263">
    <property type="entry name" value="Secretin"/>
    <property type="match status" value="1"/>
</dbReference>
<dbReference type="GO" id="GO:0009306">
    <property type="term" value="P:protein secretion"/>
    <property type="evidence" value="ECO:0007669"/>
    <property type="project" value="InterPro"/>
</dbReference>
<gene>
    <name evidence="5" type="ORF">SAMN05192542_110160</name>
</gene>
<evidence type="ECO:0000259" key="3">
    <source>
        <dbReference type="Pfam" id="PF00263"/>
    </source>
</evidence>
<dbReference type="PANTHER" id="PTHR30332:SF17">
    <property type="entry name" value="TYPE IV PILIATION SYSTEM PROTEIN DR_0774-RELATED"/>
    <property type="match status" value="1"/>
</dbReference>
<evidence type="ECO:0000256" key="2">
    <source>
        <dbReference type="SAM" id="SignalP"/>
    </source>
</evidence>
<dbReference type="RefSeq" id="WP_090551676.1">
    <property type="nucleotide sequence ID" value="NZ_FNSR01000003.1"/>
</dbReference>
<dbReference type="InterPro" id="IPR004846">
    <property type="entry name" value="T2SS/T3SS_dom"/>
</dbReference>
<dbReference type="InterPro" id="IPR001775">
    <property type="entry name" value="GspD/PilQ"/>
</dbReference>
<evidence type="ECO:0000256" key="1">
    <source>
        <dbReference type="RuleBase" id="RU004003"/>
    </source>
</evidence>
<keyword evidence="6" id="KW-1185">Reference proteome</keyword>
<dbReference type="OrthoDB" id="9775455at2"/>
<dbReference type="STRING" id="416943.SAMN05445871_5534"/>
<dbReference type="InterPro" id="IPR032789">
    <property type="entry name" value="T2SS-T3SS_pil_N"/>
</dbReference>
<dbReference type="Pfam" id="PF13629">
    <property type="entry name" value="T2SS-T3SS_pil_N"/>
    <property type="match status" value="1"/>
</dbReference>
<comment type="similarity">
    <text evidence="1">Belongs to the bacterial secretin family.</text>
</comment>
<feature type="chain" id="PRO_5030029234" evidence="2">
    <location>
        <begin position="40"/>
        <end position="506"/>
    </location>
</feature>
<feature type="domain" description="Pilus formation protein N-terminal" evidence="4">
    <location>
        <begin position="64"/>
        <end position="132"/>
    </location>
</feature>
<evidence type="ECO:0000259" key="4">
    <source>
        <dbReference type="Pfam" id="PF13629"/>
    </source>
</evidence>
<dbReference type="InterPro" id="IPR050810">
    <property type="entry name" value="Bact_Secretion_Sys_Channel"/>
</dbReference>
<dbReference type="PANTHER" id="PTHR30332">
    <property type="entry name" value="PROBABLE GENERAL SECRETION PATHWAY PROTEIN D"/>
    <property type="match status" value="1"/>
</dbReference>
<accession>A0A1H7RRL6</accession>
<feature type="domain" description="Type II/III secretion system secretin-like" evidence="3">
    <location>
        <begin position="283"/>
        <end position="443"/>
    </location>
</feature>
<organism evidence="5 6">
    <name type="scientific">Paraburkholderia caballeronis</name>
    <dbReference type="NCBI Taxonomy" id="416943"/>
    <lineage>
        <taxon>Bacteria</taxon>
        <taxon>Pseudomonadati</taxon>
        <taxon>Pseudomonadota</taxon>
        <taxon>Betaproteobacteria</taxon>
        <taxon>Burkholderiales</taxon>
        <taxon>Burkholderiaceae</taxon>
        <taxon>Paraburkholderia</taxon>
    </lineage>
</organism>
<protein>
    <submittedName>
        <fullName evidence="5">Pilus assembly protein CpaC</fullName>
    </submittedName>
</protein>
<dbReference type="PRINTS" id="PR00811">
    <property type="entry name" value="BCTERIALGSPD"/>
</dbReference>
<feature type="signal peptide" evidence="2">
    <location>
        <begin position="1"/>
        <end position="39"/>
    </location>
</feature>
<sequence length="506" mass="53107">MKLPFLSLAGIALAVAQRGSRACVIALAAGLCTAVAAHAQTVVVPPKGAAVSRVNHADVGADTGSLDVTAGQEQLVRLGQNASSVFVANPDIADVHMPTPRVLVVLGKKAGTTTLFVLDANGAQMLKRTLSVGQDLDSLRRMVKARFPDLNLRIDAGPGSLQVSGDAPSAEVANAVAGMVSPYLSDKQAFVNRMTVPSPQQVQLRVRITEVDRTITQQLGINWQSLGLPGHWQAGLFNGRQFENTSAAINSGQAPFNLSSNGAFSLLAGFLSNRLDLQVMLDALHQEQLLTVLAEPNLVALSGQTASFLAGGEFPIPVSQTNGAIDVEFKQFGVKLDFTPTVLNDHRISLKVRPEVSQIDTSVSVNTNGVTIPGLSVRRADTTVELASGQSFAIAGLLQNNTTDVVSQLPGLGSIPILGKLFSSTNYQNNKTELVIIVTPYLVQPTDPANLRSPLQSVVQPVRDIEYSFQHAFGAGGGSGSGGNHGNGAADDASQPRLVGQAGYIY</sequence>
<dbReference type="AlphaFoldDB" id="A0A1H7RRL6"/>